<dbReference type="Proteomes" id="UP000250991">
    <property type="component" value="Unassembled WGS sequence"/>
</dbReference>
<reference evidence="2 3" key="1">
    <citation type="submission" date="2018-06" db="EMBL/GenBank/DDBJ databases">
        <authorList>
            <consortium name="Pathogen Informatics"/>
            <person name="Doyle S."/>
        </authorList>
    </citation>
    <scope>NUCLEOTIDE SEQUENCE [LARGE SCALE GENOMIC DNA]</scope>
    <source>
        <strain evidence="2 3">NCTC8009</strain>
    </source>
</reference>
<evidence type="ECO:0000313" key="2">
    <source>
        <dbReference type="EMBL" id="SQD03101.1"/>
    </source>
</evidence>
<evidence type="ECO:0000313" key="3">
    <source>
        <dbReference type="Proteomes" id="UP000250991"/>
    </source>
</evidence>
<accession>A0A2X3K5R9</accession>
<dbReference type="EMBL" id="UARW01000010">
    <property type="protein sequence ID" value="SQD03101.1"/>
    <property type="molecule type" value="Genomic_DNA"/>
</dbReference>
<sequence length="91" mass="10637">MAEYRHPNSLNRSVPSAPPPPFGRLFVFYSSTLLPAQASLYRFQSRYAGGWHRQNGYIAKRVHHYQRHRFIIDNRTHHQTMARRIGKAGFG</sequence>
<organism evidence="2 3">
    <name type="scientific">Escherichia coli</name>
    <dbReference type="NCBI Taxonomy" id="562"/>
    <lineage>
        <taxon>Bacteria</taxon>
        <taxon>Pseudomonadati</taxon>
        <taxon>Pseudomonadota</taxon>
        <taxon>Gammaproteobacteria</taxon>
        <taxon>Enterobacterales</taxon>
        <taxon>Enterobacteriaceae</taxon>
        <taxon>Escherichia</taxon>
    </lineage>
</organism>
<dbReference type="AlphaFoldDB" id="A0A2X3K5R9"/>
<proteinExistence type="predicted"/>
<name>A0A2X3K5R9_ECOLX</name>
<gene>
    <name evidence="2" type="ORF">NCTC8009_03578</name>
</gene>
<protein>
    <submittedName>
        <fullName evidence="2">Uncharacterized protein</fullName>
    </submittedName>
</protein>
<evidence type="ECO:0000256" key="1">
    <source>
        <dbReference type="SAM" id="MobiDB-lite"/>
    </source>
</evidence>
<feature type="region of interest" description="Disordered" evidence="1">
    <location>
        <begin position="1"/>
        <end position="20"/>
    </location>
</feature>